<dbReference type="EMBL" id="BAAAQK010000028">
    <property type="protein sequence ID" value="GAA1877573.1"/>
    <property type="molecule type" value="Genomic_DNA"/>
</dbReference>
<sequence>MVTGLEDVIERLRLAVADAARLARAVRESWAGPSGEALADRITMVGRALDRQADRAAEIARTLAQAVTEEATGPLVPSTTGRRPSESRGVRLPLLADTPDERPP</sequence>
<protein>
    <recommendedName>
        <fullName evidence="4">ANTAR domain-containing protein</fullName>
    </recommendedName>
</protein>
<evidence type="ECO:0000256" key="1">
    <source>
        <dbReference type="SAM" id="MobiDB-lite"/>
    </source>
</evidence>
<evidence type="ECO:0008006" key="4">
    <source>
        <dbReference type="Google" id="ProtNLM"/>
    </source>
</evidence>
<reference evidence="2 3" key="1">
    <citation type="journal article" date="2019" name="Int. J. Syst. Evol. Microbiol.">
        <title>The Global Catalogue of Microorganisms (GCM) 10K type strain sequencing project: providing services to taxonomists for standard genome sequencing and annotation.</title>
        <authorList>
            <consortium name="The Broad Institute Genomics Platform"/>
            <consortium name="The Broad Institute Genome Sequencing Center for Infectious Disease"/>
            <person name="Wu L."/>
            <person name="Ma J."/>
        </authorList>
    </citation>
    <scope>NUCLEOTIDE SEQUENCE [LARGE SCALE GENOMIC DNA]</scope>
    <source>
        <strain evidence="2 3">JCM 16009</strain>
    </source>
</reference>
<keyword evidence="3" id="KW-1185">Reference proteome</keyword>
<gene>
    <name evidence="2" type="ORF">GCM10009836_68730</name>
</gene>
<comment type="caution">
    <text evidence="2">The sequence shown here is derived from an EMBL/GenBank/DDBJ whole genome shotgun (WGS) entry which is preliminary data.</text>
</comment>
<evidence type="ECO:0000313" key="2">
    <source>
        <dbReference type="EMBL" id="GAA1877573.1"/>
    </source>
</evidence>
<organism evidence="2 3">
    <name type="scientific">Pseudonocardia ailaonensis</name>
    <dbReference type="NCBI Taxonomy" id="367279"/>
    <lineage>
        <taxon>Bacteria</taxon>
        <taxon>Bacillati</taxon>
        <taxon>Actinomycetota</taxon>
        <taxon>Actinomycetes</taxon>
        <taxon>Pseudonocardiales</taxon>
        <taxon>Pseudonocardiaceae</taxon>
        <taxon>Pseudonocardia</taxon>
    </lineage>
</organism>
<name>A0ABN2NNL3_9PSEU</name>
<dbReference type="Proteomes" id="UP001500449">
    <property type="component" value="Unassembled WGS sequence"/>
</dbReference>
<accession>A0ABN2NNL3</accession>
<evidence type="ECO:0000313" key="3">
    <source>
        <dbReference type="Proteomes" id="UP001500449"/>
    </source>
</evidence>
<proteinExistence type="predicted"/>
<feature type="region of interest" description="Disordered" evidence="1">
    <location>
        <begin position="70"/>
        <end position="104"/>
    </location>
</feature>